<evidence type="ECO:0000313" key="2">
    <source>
        <dbReference type="Proteomes" id="UP000006622"/>
    </source>
</evidence>
<gene>
    <name evidence="1" type="ordered locus">Mzhil_1139</name>
</gene>
<dbReference type="Proteomes" id="UP000006622">
    <property type="component" value="Chromosome"/>
</dbReference>
<sequence length="136" mass="16354">MADQKSHLKKYYPKPDENEEIPIQVLGRENKIAGWSPELRKTLYLDDPEKAEGLKRIREITLLKVYNWYSNRESLIELSNKENSQLEHILEKFSQDGGEIRYTRKKIKKRMINYFRLEKSSIPYRKIERKILADKL</sequence>
<dbReference type="STRING" id="679901.Mzhil_1139"/>
<dbReference type="RefSeq" id="WP_013898432.1">
    <property type="nucleotide sequence ID" value="NC_015676.1"/>
</dbReference>
<keyword evidence="2" id="KW-1185">Reference proteome</keyword>
<dbReference type="OrthoDB" id="135573at2157"/>
<name>F7XMA3_METZD</name>
<dbReference type="KEGG" id="mzh:Mzhil_1139"/>
<dbReference type="GeneID" id="10822771"/>
<protein>
    <submittedName>
        <fullName evidence="1">Uncharacterized protein</fullName>
    </submittedName>
</protein>
<organism evidence="1 2">
    <name type="scientific">Methanosalsum zhilinae (strain DSM 4017 / NBRC 107636 / OCM 62 / WeN5)</name>
    <name type="common">Methanohalophilus zhilinae</name>
    <dbReference type="NCBI Taxonomy" id="679901"/>
    <lineage>
        <taxon>Archaea</taxon>
        <taxon>Methanobacteriati</taxon>
        <taxon>Methanobacteriota</taxon>
        <taxon>Stenosarchaea group</taxon>
        <taxon>Methanomicrobia</taxon>
        <taxon>Methanosarcinales</taxon>
        <taxon>Methanosarcinaceae</taxon>
        <taxon>Methanosalsum</taxon>
    </lineage>
</organism>
<proteinExistence type="predicted"/>
<reference evidence="1" key="1">
    <citation type="submission" date="2010-07" db="EMBL/GenBank/DDBJ databases">
        <title>The complete genome of Methanosalsum zhilinae DSM 4017.</title>
        <authorList>
            <consortium name="US DOE Joint Genome Institute (JGI-PGF)"/>
            <person name="Lucas S."/>
            <person name="Copeland A."/>
            <person name="Lapidus A."/>
            <person name="Glavina del Rio T."/>
            <person name="Dalin E."/>
            <person name="Tice H."/>
            <person name="Bruce D."/>
            <person name="Goodwin L."/>
            <person name="Pitluck S."/>
            <person name="Kyrpides N."/>
            <person name="Mavromatis K."/>
            <person name="Ovchinnikova G."/>
            <person name="Daligault H."/>
            <person name="Detter J.C."/>
            <person name="Han C."/>
            <person name="Tapia R."/>
            <person name="Larimer F."/>
            <person name="Land M."/>
            <person name="Hauser L."/>
            <person name="Markowitz V."/>
            <person name="Cheng J.-F."/>
            <person name="Hugenholtz P."/>
            <person name="Woyke T."/>
            <person name="Wu D."/>
            <person name="Spring S."/>
            <person name="Schueler E."/>
            <person name="Brambilla E."/>
            <person name="Klenk H.-P."/>
            <person name="Eisen J.A."/>
        </authorList>
    </citation>
    <scope>NUCLEOTIDE SEQUENCE</scope>
    <source>
        <strain evidence="1">DSM 4017</strain>
    </source>
</reference>
<dbReference type="AlphaFoldDB" id="F7XMA3"/>
<evidence type="ECO:0000313" key="1">
    <source>
        <dbReference type="EMBL" id="AEH60995.1"/>
    </source>
</evidence>
<dbReference type="HOGENOM" id="CLU_155672_0_0_2"/>
<accession>F7XMA3</accession>
<dbReference type="EMBL" id="CP002101">
    <property type="protein sequence ID" value="AEH60995.1"/>
    <property type="molecule type" value="Genomic_DNA"/>
</dbReference>